<evidence type="ECO:0000256" key="1">
    <source>
        <dbReference type="ARBA" id="ARBA00004613"/>
    </source>
</evidence>
<protein>
    <submittedName>
        <fullName evidence="7">VgrG protein</fullName>
    </submittedName>
</protein>
<dbReference type="Gene3D" id="2.40.50.230">
    <property type="entry name" value="Gp5 N-terminal domain"/>
    <property type="match status" value="1"/>
</dbReference>
<evidence type="ECO:0000256" key="3">
    <source>
        <dbReference type="ARBA" id="ARBA00022525"/>
    </source>
</evidence>
<proteinExistence type="inferred from homology"/>
<gene>
    <name evidence="7" type="ORF">CAP_4523</name>
</gene>
<dbReference type="GO" id="GO:0005576">
    <property type="term" value="C:extracellular region"/>
    <property type="evidence" value="ECO:0007669"/>
    <property type="project" value="UniProtKB-SubCell"/>
</dbReference>
<dbReference type="NCBIfam" id="TIGR01646">
    <property type="entry name" value="vgr_GE"/>
    <property type="match status" value="1"/>
</dbReference>
<dbReference type="Proteomes" id="UP000019678">
    <property type="component" value="Unassembled WGS sequence"/>
</dbReference>
<feature type="compositionally biased region" description="Pro residues" evidence="4">
    <location>
        <begin position="923"/>
        <end position="945"/>
    </location>
</feature>
<dbReference type="Gene3D" id="4.10.220.110">
    <property type="match status" value="1"/>
</dbReference>
<dbReference type="NCBIfam" id="TIGR03361">
    <property type="entry name" value="VI_Rhs_Vgr"/>
    <property type="match status" value="1"/>
</dbReference>
<feature type="domain" description="Gp5/Type VI secretion system Vgr C-terminal trimerisation" evidence="6">
    <location>
        <begin position="493"/>
        <end position="588"/>
    </location>
</feature>
<comment type="subcellular location">
    <subcellularLocation>
        <location evidence="1">Secreted</location>
    </subcellularLocation>
</comment>
<name>A0A017T573_9BACT</name>
<feature type="domain" description="Gp5/Type VI secretion system Vgr protein OB-fold" evidence="5">
    <location>
        <begin position="408"/>
        <end position="476"/>
    </location>
</feature>
<dbReference type="SUPFAM" id="SSF69349">
    <property type="entry name" value="Phage fibre proteins"/>
    <property type="match status" value="1"/>
</dbReference>
<reference evidence="7 8" key="1">
    <citation type="submission" date="2013-05" db="EMBL/GenBank/DDBJ databases">
        <title>Genome assembly of Chondromyces apiculatus DSM 436.</title>
        <authorList>
            <person name="Sharma G."/>
            <person name="Khatri I."/>
            <person name="Kaur C."/>
            <person name="Mayilraj S."/>
            <person name="Subramanian S."/>
        </authorList>
    </citation>
    <scope>NUCLEOTIDE SEQUENCE [LARGE SCALE GENOMIC DNA]</scope>
    <source>
        <strain evidence="7 8">DSM 436</strain>
    </source>
</reference>
<dbReference type="Gene3D" id="2.30.110.50">
    <property type="match status" value="1"/>
</dbReference>
<dbReference type="InterPro" id="IPR050708">
    <property type="entry name" value="T6SS_VgrG/RHS"/>
</dbReference>
<evidence type="ECO:0000313" key="8">
    <source>
        <dbReference type="Proteomes" id="UP000019678"/>
    </source>
</evidence>
<dbReference type="SUPFAM" id="SSF69279">
    <property type="entry name" value="Phage tail proteins"/>
    <property type="match status" value="2"/>
</dbReference>
<dbReference type="InterPro" id="IPR017847">
    <property type="entry name" value="T6SS_RhsGE_Vgr_subset"/>
</dbReference>
<dbReference type="InterPro" id="IPR006533">
    <property type="entry name" value="T6SS_Vgr_RhsGE"/>
</dbReference>
<keyword evidence="3" id="KW-0964">Secreted</keyword>
<dbReference type="Gene3D" id="3.55.50.10">
    <property type="entry name" value="Baseplate protein-like domains"/>
    <property type="match status" value="1"/>
</dbReference>
<evidence type="ECO:0000259" key="5">
    <source>
        <dbReference type="Pfam" id="PF04717"/>
    </source>
</evidence>
<dbReference type="InterPro" id="IPR006531">
    <property type="entry name" value="Gp5/Vgr_OB"/>
</dbReference>
<dbReference type="Pfam" id="PF05954">
    <property type="entry name" value="Phage_GPD"/>
    <property type="match status" value="1"/>
</dbReference>
<sequence>MSFFDLEFKELAKKGIEIPLTVYRFAVHEAVSTPFSLSLWARSDSAAIAIDTIVGQPASFRLTAGYLNVSGSGSRAWNGVCSYMEQTRAERQDKNILSSYYLRIVPAMWVMEHQRDHRIYQHLSIPDIVDIFFDEWNIKREWRIDRGSYPKLEFKVLYGESHFAFVTRLLEEAGIAYTFPDEAGGNGTVLLSEALHRGRKRPGAPVPYEENPTEAAEREFVSEVSLVRDVRPGAYTIRDYDFRNPSFELLGESAKARAPEDRYEQFHYLPGGFLVEGSAGGGTPVADDRGVARHLQPYGLARETRALESLRADRAGVAFTSNLHDLHPGLIFRVEQHPHPDLARELLVTDILLEGTAEGEWESRGHAVFADTPFRPPLITPRPEALGVQTVTVVGPKGVGKLDEEIHVDEFGRVRVRFPWDRSGNDDDLCSCWMRVAEGWGGKGYGWLNLPRVGQEVIVTFLEGDPDRPVIMGRLYNATHPVPYKLPDHKTVSTWKSDSAPGSGGFNEIKFDDEKSDELFYMQAEKNLRKLVKNDEILTVGHDRDKLVIAEEHETIDGTRTQVTLAERHSMIGSVHHRLIKGNKRQLIRLDEHELNEKNRWLLVEKDQDQVIRGNRRERDEWDLNARVNGDRRERVGRTRSVMIYQKLHVKVGKTFARAAGKELHAASKKITSEAPDITARGPGGFIRIDAAGVTISGRKVDINVSGSPGHGHGAHPREPAEAIEAKSKTGVFRDTDKLKGHGVVDAIAKQFEIKDKTAAPDNLRMLELFKLAMESDVGTPAGGTLLWSGGGDYAGHVAGDYAQKNSTAAQAFSRLEMTPGGGALAKTTTDNADGWGVANPAWRTISRRLAQQAKGDVNVVLSRVPAGETAIFREEVKVLAANPDVTAVNVWLMQPSPTGKYTDKAGTTYDLVPVKMEDALAMPPPPAPPAPSPPPLPPPPPPSSPSATSPKVS</sequence>
<evidence type="ECO:0000256" key="4">
    <source>
        <dbReference type="SAM" id="MobiDB-lite"/>
    </source>
</evidence>
<dbReference type="EMBL" id="ASRX01000034">
    <property type="protein sequence ID" value="EYF04384.1"/>
    <property type="molecule type" value="Genomic_DNA"/>
</dbReference>
<evidence type="ECO:0000256" key="2">
    <source>
        <dbReference type="ARBA" id="ARBA00005558"/>
    </source>
</evidence>
<accession>A0A017T573</accession>
<keyword evidence="8" id="KW-1185">Reference proteome</keyword>
<evidence type="ECO:0000313" key="7">
    <source>
        <dbReference type="EMBL" id="EYF04384.1"/>
    </source>
</evidence>
<dbReference type="eggNOG" id="COG3501">
    <property type="taxonomic scope" value="Bacteria"/>
</dbReference>
<dbReference type="PANTHER" id="PTHR32305">
    <property type="match status" value="1"/>
</dbReference>
<dbReference type="RefSeq" id="WP_052375637.1">
    <property type="nucleotide sequence ID" value="NZ_ASRX01000034.1"/>
</dbReference>
<dbReference type="PANTHER" id="PTHR32305:SF15">
    <property type="entry name" value="PROTEIN RHSA-RELATED"/>
    <property type="match status" value="1"/>
</dbReference>
<dbReference type="SUPFAM" id="SSF52309">
    <property type="entry name" value="N-(deoxy)ribosyltransferase-like"/>
    <property type="match status" value="1"/>
</dbReference>
<dbReference type="Pfam" id="PF04717">
    <property type="entry name" value="Phage_base_V"/>
    <property type="match status" value="1"/>
</dbReference>
<comment type="similarity">
    <text evidence="2">Belongs to the VgrG protein family.</text>
</comment>
<dbReference type="Pfam" id="PF22178">
    <property type="entry name" value="Gp5_trimer_C"/>
    <property type="match status" value="1"/>
</dbReference>
<dbReference type="SUPFAM" id="SSF69255">
    <property type="entry name" value="gp5 N-terminal domain-like"/>
    <property type="match status" value="1"/>
</dbReference>
<dbReference type="InterPro" id="IPR037026">
    <property type="entry name" value="Vgr_OB-fold_dom_sf"/>
</dbReference>
<comment type="caution">
    <text evidence="7">The sequence shown here is derived from an EMBL/GenBank/DDBJ whole genome shotgun (WGS) entry which is preliminary data.</text>
</comment>
<dbReference type="STRING" id="1192034.CAP_4523"/>
<feature type="region of interest" description="Disordered" evidence="4">
    <location>
        <begin position="917"/>
        <end position="954"/>
    </location>
</feature>
<dbReference type="AlphaFoldDB" id="A0A017T573"/>
<evidence type="ECO:0000259" key="6">
    <source>
        <dbReference type="Pfam" id="PF22178"/>
    </source>
</evidence>
<dbReference type="InterPro" id="IPR054030">
    <property type="entry name" value="Gp5_Vgr_C"/>
</dbReference>
<dbReference type="OrthoDB" id="5478035at2"/>
<organism evidence="7 8">
    <name type="scientific">Chondromyces apiculatus DSM 436</name>
    <dbReference type="NCBI Taxonomy" id="1192034"/>
    <lineage>
        <taxon>Bacteria</taxon>
        <taxon>Pseudomonadati</taxon>
        <taxon>Myxococcota</taxon>
        <taxon>Polyangia</taxon>
        <taxon>Polyangiales</taxon>
        <taxon>Polyangiaceae</taxon>
        <taxon>Chondromyces</taxon>
    </lineage>
</organism>